<feature type="domain" description="Enoyl reductase (ER)" evidence="3">
    <location>
        <begin position="20"/>
        <end position="309"/>
    </location>
</feature>
<name>A0ABR0BHX8_PURLI</name>
<dbReference type="Gene3D" id="3.90.180.10">
    <property type="entry name" value="Medium-chain alcohol dehydrogenases, catalytic domain"/>
    <property type="match status" value="1"/>
</dbReference>
<evidence type="ECO:0000313" key="5">
    <source>
        <dbReference type="Proteomes" id="UP001287286"/>
    </source>
</evidence>
<dbReference type="InterPro" id="IPR013154">
    <property type="entry name" value="ADH-like_N"/>
</dbReference>
<evidence type="ECO:0000256" key="2">
    <source>
        <dbReference type="ARBA" id="ARBA00023002"/>
    </source>
</evidence>
<dbReference type="Proteomes" id="UP001287286">
    <property type="component" value="Unassembled WGS sequence"/>
</dbReference>
<comment type="caution">
    <text evidence="4">The sequence shown here is derived from an EMBL/GenBank/DDBJ whole genome shotgun (WGS) entry which is preliminary data.</text>
</comment>
<reference evidence="4 5" key="1">
    <citation type="journal article" date="2024" name="Microbiol. Resour. Announc.">
        <title>Genome annotations for the ascomycete fungi Trichoderma harzianum, Trichoderma aggressivum, and Purpureocillium lilacinum.</title>
        <authorList>
            <person name="Beijen E.P.W."/>
            <person name="Ohm R.A."/>
        </authorList>
    </citation>
    <scope>NUCLEOTIDE SEQUENCE [LARGE SCALE GENOMIC DNA]</scope>
    <source>
        <strain evidence="4 5">CBS 150709</strain>
    </source>
</reference>
<dbReference type="Pfam" id="PF08240">
    <property type="entry name" value="ADH_N"/>
    <property type="match status" value="1"/>
</dbReference>
<comment type="similarity">
    <text evidence="1">Belongs to the zinc-containing alcohol dehydrogenase family.</text>
</comment>
<dbReference type="InterPro" id="IPR011032">
    <property type="entry name" value="GroES-like_sf"/>
</dbReference>
<dbReference type="EMBL" id="JAWRVI010000105">
    <property type="protein sequence ID" value="KAK4077213.1"/>
    <property type="molecule type" value="Genomic_DNA"/>
</dbReference>
<dbReference type="SUPFAM" id="SSF50129">
    <property type="entry name" value="GroES-like"/>
    <property type="match status" value="1"/>
</dbReference>
<dbReference type="CDD" id="cd08249">
    <property type="entry name" value="enoyl_reductase_like"/>
    <property type="match status" value="1"/>
</dbReference>
<dbReference type="Gene3D" id="3.40.50.720">
    <property type="entry name" value="NAD(P)-binding Rossmann-like Domain"/>
    <property type="match status" value="1"/>
</dbReference>
<dbReference type="PANTHER" id="PTHR45348">
    <property type="entry name" value="HYPOTHETICAL OXIDOREDUCTASE (EUROFUNG)"/>
    <property type="match status" value="1"/>
</dbReference>
<dbReference type="InterPro" id="IPR020843">
    <property type="entry name" value="ER"/>
</dbReference>
<dbReference type="InterPro" id="IPR036291">
    <property type="entry name" value="NAD(P)-bd_dom_sf"/>
</dbReference>
<keyword evidence="5" id="KW-1185">Reference proteome</keyword>
<dbReference type="PANTHER" id="PTHR45348:SF2">
    <property type="entry name" value="ZINC-TYPE ALCOHOL DEHYDROGENASE-LIKE PROTEIN C2E1P3.01"/>
    <property type="match status" value="1"/>
</dbReference>
<gene>
    <name evidence="4" type="ORF">Purlil1_12457</name>
</gene>
<dbReference type="SUPFAM" id="SSF51735">
    <property type="entry name" value="NAD(P)-binding Rossmann-fold domains"/>
    <property type="match status" value="1"/>
</dbReference>
<evidence type="ECO:0000313" key="4">
    <source>
        <dbReference type="EMBL" id="KAK4077213.1"/>
    </source>
</evidence>
<dbReference type="InterPro" id="IPR013149">
    <property type="entry name" value="ADH-like_C"/>
</dbReference>
<organism evidence="4 5">
    <name type="scientific">Purpureocillium lilacinum</name>
    <name type="common">Paecilomyces lilacinus</name>
    <dbReference type="NCBI Taxonomy" id="33203"/>
    <lineage>
        <taxon>Eukaryota</taxon>
        <taxon>Fungi</taxon>
        <taxon>Dikarya</taxon>
        <taxon>Ascomycota</taxon>
        <taxon>Pezizomycotina</taxon>
        <taxon>Sordariomycetes</taxon>
        <taxon>Hypocreomycetidae</taxon>
        <taxon>Hypocreales</taxon>
        <taxon>Ophiocordycipitaceae</taxon>
        <taxon>Purpureocillium</taxon>
    </lineage>
</organism>
<dbReference type="Pfam" id="PF00107">
    <property type="entry name" value="ADH_zinc_N"/>
    <property type="match status" value="1"/>
</dbReference>
<accession>A0ABR0BHX8</accession>
<protein>
    <recommendedName>
        <fullName evidence="3">Enoyl reductase (ER) domain-containing protein</fullName>
    </recommendedName>
</protein>
<proteinExistence type="inferred from homology"/>
<sequence>MGNLLHSTTPTPHQKAVIIRSPQQAALVYDRPIPALRDGYMRIRTVAVAVNPCDWKQVDGLGSPGTLLGCDYAGIVEEVAPGGHKSFKKGDRVCGMVHGANSSHPEDGAFAEFIIAKADLQIRMPDHLSFEEAATLGVGVSTVALGLYRNLCLDWPTQSVRYRTSILIYGGSTATGVLAIQFAKLSGAYVYATCSPHNFELVRSLGADVVCDYHELEAADLLRDMSGDGIRIALDCITDEHSAKFCYRVLSTRGADYSHINRLPPVLCPQNIQQHFVGAFTVLGEEFCYGNEWYNAVPSDKFLMEKFVLVAEDALASKAVRPHHMTVESGGLIGILDGMDRLREGQQCVCTAGECHGLPGVPDSGAMFFAPTLSSALQDQKLAMLSESCASALATPMVSARHIIQAFGSCGFSPTALNGDVRRAQSISRSGWEAWGETEDGRAIVGVSLGWKDLCWGDANIQRIGITFIDSE</sequence>
<dbReference type="InterPro" id="IPR047122">
    <property type="entry name" value="Trans-enoyl_RdTase-like"/>
</dbReference>
<evidence type="ECO:0000259" key="3">
    <source>
        <dbReference type="SMART" id="SM00829"/>
    </source>
</evidence>
<keyword evidence="2" id="KW-0560">Oxidoreductase</keyword>
<dbReference type="SMART" id="SM00829">
    <property type="entry name" value="PKS_ER"/>
    <property type="match status" value="1"/>
</dbReference>
<evidence type="ECO:0000256" key="1">
    <source>
        <dbReference type="ARBA" id="ARBA00008072"/>
    </source>
</evidence>